<reference evidence="2" key="3">
    <citation type="submission" date="2025-09" db="UniProtKB">
        <authorList>
            <consortium name="Ensembl"/>
        </authorList>
    </citation>
    <scope>IDENTIFICATION</scope>
</reference>
<evidence type="ECO:0000256" key="1">
    <source>
        <dbReference type="SAM" id="MobiDB-lite"/>
    </source>
</evidence>
<feature type="region of interest" description="Disordered" evidence="1">
    <location>
        <begin position="1"/>
        <end position="37"/>
    </location>
</feature>
<keyword evidence="3" id="KW-1185">Reference proteome</keyword>
<proteinExistence type="predicted"/>
<reference evidence="2" key="2">
    <citation type="submission" date="2025-08" db="UniProtKB">
        <authorList>
            <consortium name="Ensembl"/>
        </authorList>
    </citation>
    <scope>IDENTIFICATION</scope>
</reference>
<evidence type="ECO:0000313" key="2">
    <source>
        <dbReference type="Ensembl" id="ENSAMEP00000021515.1"/>
    </source>
</evidence>
<accession>A0A7N5J8B4</accession>
<dbReference type="AlphaFoldDB" id="A0A7N5J8B4"/>
<name>A0A7N5J8B4_AILME</name>
<reference evidence="2 3" key="1">
    <citation type="journal article" date="2010" name="Nature">
        <title>The sequence and de novo assembly of the giant panda genome.</title>
        <authorList>
            <person name="Li R."/>
            <person name="Fan W."/>
            <person name="Tian G."/>
            <person name="Zhu H."/>
            <person name="He L."/>
            <person name="Cai J."/>
            <person name="Huang Q."/>
            <person name="Cai Q."/>
            <person name="Li B."/>
            <person name="Bai Y."/>
            <person name="Zhang Z."/>
            <person name="Zhang Y."/>
            <person name="Wang W."/>
            <person name="Li J."/>
            <person name="Wei F."/>
            <person name="Li H."/>
            <person name="Jian M."/>
            <person name="Li J."/>
            <person name="Zhang Z."/>
            <person name="Nielsen R."/>
            <person name="Li D."/>
            <person name="Gu W."/>
            <person name="Yang Z."/>
            <person name="Xuan Z."/>
            <person name="Ryder O.A."/>
            <person name="Leung F.C."/>
            <person name="Zhou Y."/>
            <person name="Cao J."/>
            <person name="Sun X."/>
            <person name="Fu Y."/>
            <person name="Fang X."/>
            <person name="Guo X."/>
            <person name="Wang B."/>
            <person name="Hou R."/>
            <person name="Shen F."/>
            <person name="Mu B."/>
            <person name="Ni P."/>
            <person name="Lin R."/>
            <person name="Qian W."/>
            <person name="Wang G."/>
            <person name="Yu C."/>
            <person name="Nie W."/>
            <person name="Wang J."/>
            <person name="Wu Z."/>
            <person name="Liang H."/>
            <person name="Min J."/>
            <person name="Wu Q."/>
            <person name="Cheng S."/>
            <person name="Ruan J."/>
            <person name="Wang M."/>
            <person name="Shi Z."/>
            <person name="Wen M."/>
            <person name="Liu B."/>
            <person name="Ren X."/>
            <person name="Zheng H."/>
            <person name="Dong D."/>
            <person name="Cook K."/>
            <person name="Shan G."/>
            <person name="Zhang H."/>
            <person name="Kosiol C."/>
            <person name="Xie X."/>
            <person name="Lu Z."/>
            <person name="Zheng H."/>
            <person name="Li Y."/>
            <person name="Steiner C.C."/>
            <person name="Lam T.T."/>
            <person name="Lin S."/>
            <person name="Zhang Q."/>
            <person name="Li G."/>
            <person name="Tian J."/>
            <person name="Gong T."/>
            <person name="Liu H."/>
            <person name="Zhang D."/>
            <person name="Fang L."/>
            <person name="Ye C."/>
            <person name="Zhang J."/>
            <person name="Hu W."/>
            <person name="Xu A."/>
            <person name="Ren Y."/>
            <person name="Zhang G."/>
            <person name="Bruford M.W."/>
            <person name="Li Q."/>
            <person name="Ma L."/>
            <person name="Guo Y."/>
            <person name="An N."/>
            <person name="Hu Y."/>
            <person name="Zheng Y."/>
            <person name="Shi Y."/>
            <person name="Li Z."/>
            <person name="Liu Q."/>
            <person name="Chen Y."/>
            <person name="Zhao J."/>
            <person name="Qu N."/>
            <person name="Zhao S."/>
            <person name="Tian F."/>
            <person name="Wang X."/>
            <person name="Wang H."/>
            <person name="Xu L."/>
            <person name="Liu X."/>
            <person name="Vinar T."/>
            <person name="Wang Y."/>
            <person name="Lam T.W."/>
            <person name="Yiu S.M."/>
            <person name="Liu S."/>
            <person name="Zhang H."/>
            <person name="Li D."/>
            <person name="Huang Y."/>
            <person name="Wang X."/>
            <person name="Yang G."/>
            <person name="Jiang Z."/>
            <person name="Wang J."/>
            <person name="Qin N."/>
            <person name="Li L."/>
            <person name="Li J."/>
            <person name="Bolund L."/>
            <person name="Kristiansen K."/>
            <person name="Wong G.K."/>
            <person name="Olson M."/>
            <person name="Zhang X."/>
            <person name="Li S."/>
            <person name="Yang H."/>
            <person name="Wang J."/>
            <person name="Wang J."/>
        </authorList>
    </citation>
    <scope>NUCLEOTIDE SEQUENCE [LARGE SCALE GENOMIC DNA]</scope>
</reference>
<dbReference type="Ensembl" id="ENSAMET00000041735.1">
    <property type="protein sequence ID" value="ENSAMEP00000021515.1"/>
    <property type="gene ID" value="ENSAMEG00000026258.1"/>
</dbReference>
<organism evidence="2 3">
    <name type="scientific">Ailuropoda melanoleuca</name>
    <name type="common">Giant panda</name>
    <dbReference type="NCBI Taxonomy" id="9646"/>
    <lineage>
        <taxon>Eukaryota</taxon>
        <taxon>Metazoa</taxon>
        <taxon>Chordata</taxon>
        <taxon>Craniata</taxon>
        <taxon>Vertebrata</taxon>
        <taxon>Euteleostomi</taxon>
        <taxon>Mammalia</taxon>
        <taxon>Eutheria</taxon>
        <taxon>Laurasiatheria</taxon>
        <taxon>Carnivora</taxon>
        <taxon>Caniformia</taxon>
        <taxon>Ursidae</taxon>
        <taxon>Ailuropoda</taxon>
    </lineage>
</organism>
<dbReference type="InParanoid" id="A0A7N5J8B4"/>
<protein>
    <submittedName>
        <fullName evidence="2">Uncharacterized protein</fullName>
    </submittedName>
</protein>
<sequence>MLSAHFSDQGPARFNTSKSAFLRNKGPSTLVPGETRGCPSPKRFAACGTGAAWAGGRLAGGSERPPRSPPDDLCLSPTGWSPGKDKINIIVNAIAIVLI</sequence>
<feature type="region of interest" description="Disordered" evidence="1">
    <location>
        <begin position="57"/>
        <end position="79"/>
    </location>
</feature>
<dbReference type="Proteomes" id="UP000008912">
    <property type="component" value="Unassembled WGS sequence"/>
</dbReference>
<evidence type="ECO:0000313" key="3">
    <source>
        <dbReference type="Proteomes" id="UP000008912"/>
    </source>
</evidence>